<evidence type="ECO:0000313" key="2">
    <source>
        <dbReference type="Proteomes" id="UP000409037"/>
    </source>
</evidence>
<proteinExistence type="predicted"/>
<dbReference type="AlphaFoldDB" id="A0A5E7BUY0"/>
<accession>A0A5E7BUY0</accession>
<sequence length="127" mass="14014">MPWCWRVCPEKPSSQLGGLTTAADSPAVHESLQTRHHKVEECPDTLGHMLPSLIQRMDFLAVMPGLRKHFDQAPRGQILINVKVRQSGNADAGNRHAPHRLAIVRLQVALHDAINDAATLHVNDVIA</sequence>
<dbReference type="Proteomes" id="UP000409037">
    <property type="component" value="Unassembled WGS sequence"/>
</dbReference>
<evidence type="ECO:0000313" key="1">
    <source>
        <dbReference type="EMBL" id="VVN95699.1"/>
    </source>
</evidence>
<name>A0A5E7BUY0_PSEFL</name>
<gene>
    <name evidence="1" type="ORF">PS833_02240</name>
</gene>
<protein>
    <submittedName>
        <fullName evidence="1">Uncharacterized protein</fullName>
    </submittedName>
</protein>
<organism evidence="1 2">
    <name type="scientific">Pseudomonas fluorescens</name>
    <dbReference type="NCBI Taxonomy" id="294"/>
    <lineage>
        <taxon>Bacteria</taxon>
        <taxon>Pseudomonadati</taxon>
        <taxon>Pseudomonadota</taxon>
        <taxon>Gammaproteobacteria</taxon>
        <taxon>Pseudomonadales</taxon>
        <taxon>Pseudomonadaceae</taxon>
        <taxon>Pseudomonas</taxon>
    </lineage>
</organism>
<dbReference type="EMBL" id="CABVHU010000004">
    <property type="protein sequence ID" value="VVN95699.1"/>
    <property type="molecule type" value="Genomic_DNA"/>
</dbReference>
<reference evidence="1 2" key="1">
    <citation type="submission" date="2019-09" db="EMBL/GenBank/DDBJ databases">
        <authorList>
            <person name="Chandra G."/>
            <person name="Truman W A."/>
        </authorList>
    </citation>
    <scope>NUCLEOTIDE SEQUENCE [LARGE SCALE GENOMIC DNA]</scope>
    <source>
        <strain evidence="1">PS833</strain>
    </source>
</reference>